<keyword evidence="9 14" id="KW-0798">TonB box</keyword>
<dbReference type="EMBL" id="CP019236">
    <property type="protein sequence ID" value="APW40422.1"/>
    <property type="molecule type" value="Genomic_DNA"/>
</dbReference>
<evidence type="ECO:0000256" key="8">
    <source>
        <dbReference type="ARBA" id="ARBA00023065"/>
    </source>
</evidence>
<dbReference type="Gene3D" id="2.40.170.20">
    <property type="entry name" value="TonB-dependent receptor, beta-barrel domain"/>
    <property type="match status" value="1"/>
</dbReference>
<dbReference type="InterPro" id="IPR037066">
    <property type="entry name" value="Plug_dom_sf"/>
</dbReference>
<dbReference type="AlphaFoldDB" id="A0A1P8K341"/>
<keyword evidence="4 13" id="KW-1134">Transmembrane beta strand</keyword>
<evidence type="ECO:0000256" key="11">
    <source>
        <dbReference type="ARBA" id="ARBA00023170"/>
    </source>
</evidence>
<keyword evidence="3 13" id="KW-0813">Transport</keyword>
<evidence type="ECO:0000256" key="12">
    <source>
        <dbReference type="ARBA" id="ARBA00023237"/>
    </source>
</evidence>
<dbReference type="Pfam" id="PF00593">
    <property type="entry name" value="TonB_dep_Rec_b-barrel"/>
    <property type="match status" value="1"/>
</dbReference>
<dbReference type="KEGG" id="rhy:RD110_02480"/>
<keyword evidence="11 17" id="KW-0675">Receptor</keyword>
<evidence type="ECO:0000256" key="6">
    <source>
        <dbReference type="ARBA" id="ARBA00022692"/>
    </source>
</evidence>
<keyword evidence="18" id="KW-1185">Reference proteome</keyword>
<evidence type="ECO:0000256" key="5">
    <source>
        <dbReference type="ARBA" id="ARBA00022496"/>
    </source>
</evidence>
<dbReference type="InterPro" id="IPR039426">
    <property type="entry name" value="TonB-dep_rcpt-like"/>
</dbReference>
<keyword evidence="10 13" id="KW-0472">Membrane</keyword>
<evidence type="ECO:0000256" key="7">
    <source>
        <dbReference type="ARBA" id="ARBA00023004"/>
    </source>
</evidence>
<dbReference type="Proteomes" id="UP000186609">
    <property type="component" value="Chromosome"/>
</dbReference>
<proteinExistence type="inferred from homology"/>
<dbReference type="SUPFAM" id="SSF56935">
    <property type="entry name" value="Porins"/>
    <property type="match status" value="1"/>
</dbReference>
<keyword evidence="6 13" id="KW-0812">Transmembrane</keyword>
<dbReference type="PROSITE" id="PS52016">
    <property type="entry name" value="TONB_DEPENDENT_REC_3"/>
    <property type="match status" value="1"/>
</dbReference>
<evidence type="ECO:0000313" key="18">
    <source>
        <dbReference type="Proteomes" id="UP000186609"/>
    </source>
</evidence>
<evidence type="ECO:0000256" key="1">
    <source>
        <dbReference type="ARBA" id="ARBA00004571"/>
    </source>
</evidence>
<dbReference type="PANTHER" id="PTHR32552">
    <property type="entry name" value="FERRICHROME IRON RECEPTOR-RELATED"/>
    <property type="match status" value="1"/>
</dbReference>
<gene>
    <name evidence="17" type="ORF">RD110_02480</name>
</gene>
<organism evidence="17 18">
    <name type="scientific">Rhodoferax koreensis</name>
    <dbReference type="NCBI Taxonomy" id="1842727"/>
    <lineage>
        <taxon>Bacteria</taxon>
        <taxon>Pseudomonadati</taxon>
        <taxon>Pseudomonadota</taxon>
        <taxon>Betaproteobacteria</taxon>
        <taxon>Burkholderiales</taxon>
        <taxon>Comamonadaceae</taxon>
        <taxon>Rhodoferax</taxon>
    </lineage>
</organism>
<feature type="domain" description="TonB-dependent receptor plug" evidence="16">
    <location>
        <begin position="41"/>
        <end position="150"/>
    </location>
</feature>
<dbReference type="InterPro" id="IPR012910">
    <property type="entry name" value="Plug_dom"/>
</dbReference>
<evidence type="ECO:0000259" key="16">
    <source>
        <dbReference type="Pfam" id="PF07715"/>
    </source>
</evidence>
<accession>A0A1P8K341</accession>
<evidence type="ECO:0000256" key="14">
    <source>
        <dbReference type="RuleBase" id="RU003357"/>
    </source>
</evidence>
<name>A0A1P8K341_9BURK</name>
<dbReference type="GO" id="GO:0006826">
    <property type="term" value="P:iron ion transport"/>
    <property type="evidence" value="ECO:0007669"/>
    <property type="project" value="UniProtKB-KW"/>
</dbReference>
<dbReference type="Gene3D" id="2.170.130.10">
    <property type="entry name" value="TonB-dependent receptor, plug domain"/>
    <property type="match status" value="1"/>
</dbReference>
<dbReference type="PANTHER" id="PTHR32552:SF81">
    <property type="entry name" value="TONB-DEPENDENT OUTER MEMBRANE RECEPTOR"/>
    <property type="match status" value="1"/>
</dbReference>
<dbReference type="GO" id="GO:0009279">
    <property type="term" value="C:cell outer membrane"/>
    <property type="evidence" value="ECO:0007669"/>
    <property type="project" value="UniProtKB-SubCell"/>
</dbReference>
<dbReference type="InterPro" id="IPR036942">
    <property type="entry name" value="Beta-barrel_TonB_sf"/>
</dbReference>
<evidence type="ECO:0000256" key="4">
    <source>
        <dbReference type="ARBA" id="ARBA00022452"/>
    </source>
</evidence>
<comment type="similarity">
    <text evidence="2 13 14">Belongs to the TonB-dependent receptor family.</text>
</comment>
<evidence type="ECO:0000256" key="10">
    <source>
        <dbReference type="ARBA" id="ARBA00023136"/>
    </source>
</evidence>
<evidence type="ECO:0000259" key="15">
    <source>
        <dbReference type="Pfam" id="PF00593"/>
    </source>
</evidence>
<keyword evidence="5" id="KW-0410">Iron transport</keyword>
<keyword evidence="7" id="KW-0408">Iron</keyword>
<evidence type="ECO:0000256" key="3">
    <source>
        <dbReference type="ARBA" id="ARBA00022448"/>
    </source>
</evidence>
<protein>
    <submittedName>
        <fullName evidence="17">TonB-dependent siderophore receptor</fullName>
    </submittedName>
</protein>
<comment type="subcellular location">
    <subcellularLocation>
        <location evidence="1 13">Cell outer membrane</location>
        <topology evidence="1 13">Multi-pass membrane protein</topology>
    </subcellularLocation>
</comment>
<dbReference type="Pfam" id="PF07715">
    <property type="entry name" value="Plug"/>
    <property type="match status" value="1"/>
</dbReference>
<dbReference type="STRING" id="1842727.RD110_02480"/>
<evidence type="ECO:0000256" key="2">
    <source>
        <dbReference type="ARBA" id="ARBA00009810"/>
    </source>
</evidence>
<reference evidence="17 18" key="1">
    <citation type="submission" date="2017-01" db="EMBL/GenBank/DDBJ databases">
        <authorList>
            <person name="Mah S.A."/>
            <person name="Swanson W.J."/>
            <person name="Moy G.W."/>
            <person name="Vacquier V.D."/>
        </authorList>
    </citation>
    <scope>NUCLEOTIDE SEQUENCE [LARGE SCALE GENOMIC DNA]</scope>
    <source>
        <strain evidence="17 18">DCY110</strain>
    </source>
</reference>
<evidence type="ECO:0000256" key="9">
    <source>
        <dbReference type="ARBA" id="ARBA00023077"/>
    </source>
</evidence>
<evidence type="ECO:0000313" key="17">
    <source>
        <dbReference type="EMBL" id="APW40422.1"/>
    </source>
</evidence>
<feature type="domain" description="TonB-dependent receptor-like beta-barrel" evidence="15">
    <location>
        <begin position="241"/>
        <end position="665"/>
    </location>
</feature>
<keyword evidence="12 13" id="KW-0998">Cell outer membrane</keyword>
<dbReference type="InterPro" id="IPR000531">
    <property type="entry name" value="Beta-barrel_TonB"/>
</dbReference>
<sequence length="702" mass="75130">MIAAVPFHALGQAGSPAPSPQPRTLSQITVTATRIDALAFDVPASIDRIEGDEARAGRAQTNISEMLGTVPGLQARDRQNYAQDVQISVRGFGARSTFGIRGVRLYVDGIPATLPDGQGQISHVDLGTIGRIEVLRGPFSALYGNSSGGVIQVFTEEGRGAPQVQFDVSAGSDGALRFGTKASGQSGGIGYVASISRFQTDGYREHSSAERNLGNLKLTTKPDDDSKVTLIANSLSLPQADDPLGLTRAQWAANPRGVDPSALAFNTRKAVHQTQLGLVYDRRVDAANALQLTTYLGRRTTVQYQSIPVATQANALHPGGVIDLGRDYRGADLRWTHQTRLLGAPLTLVGGVAYDDLNEQRRGFQNFSGATLGVTGALRRDEKNDVSNADQYLQGSWAFAPQWSLTAGLRHSQIRFRSRDQYIAGSNPDDSGSTRYSATLPVVGLMYAASREVHLFATAGRGFETPTLNEIAYRSGGGTGLNLGLQSSRSKSFEAGVKTRSAQLGELTAAVFATGTDDEIVTQTNVGGRSTFQNAGATRRNGLELGWSNDYFDNVRAQVAYSVLRARYADAFTTCAATPCTTPTQRIAAGNRIPGVAPASLFASLAWAPPLGWRAGAEMRYVGKVYANDANTDAAPAYAVAAAYAGYKLQEGPWEWSGLLRVDNLFDRRYAGSVIVNEGNGRFFEPAPGRTWLLAMSATRRF</sequence>
<keyword evidence="8" id="KW-0406">Ion transport</keyword>
<evidence type="ECO:0000256" key="13">
    <source>
        <dbReference type="PROSITE-ProRule" id="PRU01360"/>
    </source>
</evidence>